<dbReference type="Gene3D" id="1.10.357.10">
    <property type="entry name" value="Tetracycline Repressor, domain 2"/>
    <property type="match status" value="1"/>
</dbReference>
<dbReference type="InterPro" id="IPR001647">
    <property type="entry name" value="HTH_TetR"/>
</dbReference>
<dbReference type="RefSeq" id="WP_165429195.1">
    <property type="nucleotide sequence ID" value="NZ_CAUQAZ010000240.1"/>
</dbReference>
<dbReference type="PROSITE" id="PS01081">
    <property type="entry name" value="HTH_TETR_1"/>
    <property type="match status" value="1"/>
</dbReference>
<feature type="DNA-binding region" description="H-T-H motif" evidence="4">
    <location>
        <begin position="21"/>
        <end position="40"/>
    </location>
</feature>
<evidence type="ECO:0000256" key="2">
    <source>
        <dbReference type="ARBA" id="ARBA00023125"/>
    </source>
</evidence>
<organism evidence="6 7">
    <name type="scientific">Rouxiella badensis</name>
    <dbReference type="NCBI Taxonomy" id="1646377"/>
    <lineage>
        <taxon>Bacteria</taxon>
        <taxon>Pseudomonadati</taxon>
        <taxon>Pseudomonadota</taxon>
        <taxon>Gammaproteobacteria</taxon>
        <taxon>Enterobacterales</taxon>
        <taxon>Yersiniaceae</taxon>
        <taxon>Rouxiella</taxon>
    </lineage>
</organism>
<dbReference type="Proteomes" id="UP000192536">
    <property type="component" value="Unassembled WGS sequence"/>
</dbReference>
<proteinExistence type="predicted"/>
<evidence type="ECO:0000256" key="3">
    <source>
        <dbReference type="ARBA" id="ARBA00023163"/>
    </source>
</evidence>
<dbReference type="Gene3D" id="1.10.10.60">
    <property type="entry name" value="Homeodomain-like"/>
    <property type="match status" value="1"/>
</dbReference>
<keyword evidence="2 4" id="KW-0238">DNA-binding</keyword>
<accession>A0A1X0WI65</accession>
<dbReference type="AlphaFoldDB" id="A0A1X0WI65"/>
<protein>
    <submittedName>
        <fullName evidence="6">TetR family transcriptional regulator</fullName>
    </submittedName>
</protein>
<name>A0A1X0WI65_9GAMM</name>
<evidence type="ECO:0000313" key="6">
    <source>
        <dbReference type="EMBL" id="ORJ26482.1"/>
    </source>
</evidence>
<keyword evidence="1" id="KW-0805">Transcription regulation</keyword>
<dbReference type="PANTHER" id="PTHR47506">
    <property type="entry name" value="TRANSCRIPTIONAL REGULATORY PROTEIN"/>
    <property type="match status" value="1"/>
</dbReference>
<keyword evidence="7" id="KW-1185">Reference proteome</keyword>
<dbReference type="InterPro" id="IPR023772">
    <property type="entry name" value="DNA-bd_HTH_TetR-type_CS"/>
</dbReference>
<dbReference type="EMBL" id="MRWE01000007">
    <property type="protein sequence ID" value="ORJ26482.1"/>
    <property type="molecule type" value="Genomic_DNA"/>
</dbReference>
<dbReference type="InterPro" id="IPR036271">
    <property type="entry name" value="Tet_transcr_reg_TetR-rel_C_sf"/>
</dbReference>
<dbReference type="Pfam" id="PF00440">
    <property type="entry name" value="TetR_N"/>
    <property type="match status" value="1"/>
</dbReference>
<gene>
    <name evidence="6" type="ORF">BS640_05755</name>
</gene>
<dbReference type="SUPFAM" id="SSF48498">
    <property type="entry name" value="Tetracyclin repressor-like, C-terminal domain"/>
    <property type="match status" value="1"/>
</dbReference>
<keyword evidence="3" id="KW-0804">Transcription</keyword>
<dbReference type="PROSITE" id="PS50977">
    <property type="entry name" value="HTH_TETR_2"/>
    <property type="match status" value="1"/>
</dbReference>
<sequence>MDQALDKAIKVFSERGFHASSISDLTQAMELASGSVYKAFKDKRAIFIAAFDRYKSVRNAQLDANISQGITGREQLEHALRFYANSAQGEQGILGCLVVSGTTELLTFDDEIALKLKLSLAASENMLKALILRGKEDGSIASTVNEEIVGTAILCMTQGMRVVGKTGRSSQEMQSVVDAALKMLG</sequence>
<dbReference type="SUPFAM" id="SSF46689">
    <property type="entry name" value="Homeodomain-like"/>
    <property type="match status" value="1"/>
</dbReference>
<evidence type="ECO:0000256" key="4">
    <source>
        <dbReference type="PROSITE-ProRule" id="PRU00335"/>
    </source>
</evidence>
<evidence type="ECO:0000259" key="5">
    <source>
        <dbReference type="PROSITE" id="PS50977"/>
    </source>
</evidence>
<comment type="caution">
    <text evidence="6">The sequence shown here is derived from an EMBL/GenBank/DDBJ whole genome shotgun (WGS) entry which is preliminary data.</text>
</comment>
<reference evidence="6 7" key="1">
    <citation type="journal article" date="2017" name="Int. J. Syst. Evol. Microbiol.">
        <title>Rouxiella badensis sp. nov. and Rouxiella silvae sp. nov. isolated from peat bog soil in Germany and emendation of the genus description.</title>
        <authorList>
            <person name="Le Fleche-Mateos A."/>
            <person name="Kugler J.H."/>
            <person name="Hansen S.H."/>
            <person name="Syldatk C."/>
            <person name="Hausmann R."/>
            <person name="Lomprez F."/>
            <person name="Vandenbogaert M."/>
            <person name="Manuguerra J.C."/>
            <person name="Grimont P.A."/>
        </authorList>
    </citation>
    <scope>NUCLEOTIDE SEQUENCE [LARGE SCALE GENOMIC DNA]</scope>
    <source>
        <strain evidence="6 7">DSM 100043</strain>
    </source>
</reference>
<dbReference type="InterPro" id="IPR009057">
    <property type="entry name" value="Homeodomain-like_sf"/>
</dbReference>
<evidence type="ECO:0000313" key="7">
    <source>
        <dbReference type="Proteomes" id="UP000192536"/>
    </source>
</evidence>
<dbReference type="GO" id="GO:0003677">
    <property type="term" value="F:DNA binding"/>
    <property type="evidence" value="ECO:0007669"/>
    <property type="project" value="UniProtKB-UniRule"/>
</dbReference>
<dbReference type="PANTHER" id="PTHR47506:SF10">
    <property type="entry name" value="TRANSCRIPTIONAL REGULATORY PROTEIN"/>
    <property type="match status" value="1"/>
</dbReference>
<evidence type="ECO:0000256" key="1">
    <source>
        <dbReference type="ARBA" id="ARBA00023015"/>
    </source>
</evidence>
<feature type="domain" description="HTH tetR-type" evidence="5">
    <location>
        <begin position="1"/>
        <end position="58"/>
    </location>
</feature>